<evidence type="ECO:0000256" key="4">
    <source>
        <dbReference type="ARBA" id="ARBA00022692"/>
    </source>
</evidence>
<comment type="subcellular location">
    <subcellularLocation>
        <location evidence="1">Cell membrane</location>
        <topology evidence="1">Single-pass membrane protein</topology>
    </subcellularLocation>
    <subcellularLocation>
        <location evidence="7">Cell membrane</location>
        <topology evidence="7">Single-pass type II membrane protein</topology>
    </subcellularLocation>
</comment>
<evidence type="ECO:0000256" key="8">
    <source>
        <dbReference type="SAM" id="MobiDB-lite"/>
    </source>
</evidence>
<evidence type="ECO:0000256" key="2">
    <source>
        <dbReference type="ARBA" id="ARBA00005811"/>
    </source>
</evidence>
<feature type="region of interest" description="Disordered" evidence="8">
    <location>
        <begin position="1"/>
        <end position="20"/>
    </location>
</feature>
<sequence>MAFGSMDLGGEDEDSGRPMSDMNVTPLVDVMLVLLIVFMVAAPMMVVGVPVNLPKTSAARAASPIPPVVLTVRRDGSTFIKQDAVPEAELAAKIKAAQGGNDETPVYVRGDREAPYGVVLRVMGRLNSAGINKVSLIAEAEATAAPVQAR</sequence>
<comment type="caution">
    <text evidence="10">The sequence shown here is derived from an EMBL/GenBank/DDBJ whole genome shotgun (WGS) entry which is preliminary data.</text>
</comment>
<keyword evidence="6 9" id="KW-0472">Membrane</keyword>
<keyword evidence="7" id="KW-0653">Protein transport</keyword>
<accession>A0ABV6JUB2</accession>
<evidence type="ECO:0000256" key="3">
    <source>
        <dbReference type="ARBA" id="ARBA00022475"/>
    </source>
</evidence>
<dbReference type="Pfam" id="PF02472">
    <property type="entry name" value="ExbD"/>
    <property type="match status" value="1"/>
</dbReference>
<evidence type="ECO:0000256" key="5">
    <source>
        <dbReference type="ARBA" id="ARBA00022989"/>
    </source>
</evidence>
<comment type="similarity">
    <text evidence="2 7">Belongs to the ExbD/TolR family.</text>
</comment>
<evidence type="ECO:0000256" key="7">
    <source>
        <dbReference type="RuleBase" id="RU003879"/>
    </source>
</evidence>
<keyword evidence="4 7" id="KW-0812">Transmembrane</keyword>
<dbReference type="Gene3D" id="3.30.420.270">
    <property type="match status" value="1"/>
</dbReference>
<name>A0ABV6JUB2_9PROT</name>
<protein>
    <submittedName>
        <fullName evidence="10">ExbD/TolR family protein</fullName>
    </submittedName>
</protein>
<keyword evidence="3" id="KW-1003">Cell membrane</keyword>
<keyword evidence="7" id="KW-0813">Transport</keyword>
<evidence type="ECO:0000256" key="9">
    <source>
        <dbReference type="SAM" id="Phobius"/>
    </source>
</evidence>
<evidence type="ECO:0000313" key="11">
    <source>
        <dbReference type="Proteomes" id="UP001589865"/>
    </source>
</evidence>
<dbReference type="InterPro" id="IPR003400">
    <property type="entry name" value="ExbD"/>
</dbReference>
<keyword evidence="11" id="KW-1185">Reference proteome</keyword>
<keyword evidence="5 9" id="KW-1133">Transmembrane helix</keyword>
<dbReference type="Proteomes" id="UP001589865">
    <property type="component" value="Unassembled WGS sequence"/>
</dbReference>
<proteinExistence type="inferred from homology"/>
<organism evidence="10 11">
    <name type="scientific">Roseomonas elaeocarpi</name>
    <dbReference type="NCBI Taxonomy" id="907779"/>
    <lineage>
        <taxon>Bacteria</taxon>
        <taxon>Pseudomonadati</taxon>
        <taxon>Pseudomonadota</taxon>
        <taxon>Alphaproteobacteria</taxon>
        <taxon>Acetobacterales</taxon>
        <taxon>Roseomonadaceae</taxon>
        <taxon>Roseomonas</taxon>
    </lineage>
</organism>
<dbReference type="PANTHER" id="PTHR30558">
    <property type="entry name" value="EXBD MEMBRANE COMPONENT OF PMF-DRIVEN MACROMOLECULE IMPORT SYSTEM"/>
    <property type="match status" value="1"/>
</dbReference>
<dbReference type="RefSeq" id="WP_377044666.1">
    <property type="nucleotide sequence ID" value="NZ_JBHLUN010000008.1"/>
</dbReference>
<evidence type="ECO:0000313" key="10">
    <source>
        <dbReference type="EMBL" id="MFC0408910.1"/>
    </source>
</evidence>
<evidence type="ECO:0000256" key="6">
    <source>
        <dbReference type="ARBA" id="ARBA00023136"/>
    </source>
</evidence>
<feature type="transmembrane region" description="Helical" evidence="9">
    <location>
        <begin position="30"/>
        <end position="53"/>
    </location>
</feature>
<dbReference type="PANTHER" id="PTHR30558:SF7">
    <property type="entry name" value="TOL-PAL SYSTEM PROTEIN TOLR"/>
    <property type="match status" value="1"/>
</dbReference>
<evidence type="ECO:0000256" key="1">
    <source>
        <dbReference type="ARBA" id="ARBA00004162"/>
    </source>
</evidence>
<gene>
    <name evidence="10" type="ORF">ACFFGY_11650</name>
</gene>
<reference evidence="10 11" key="1">
    <citation type="submission" date="2024-09" db="EMBL/GenBank/DDBJ databases">
        <authorList>
            <person name="Sun Q."/>
            <person name="Mori K."/>
        </authorList>
    </citation>
    <scope>NUCLEOTIDE SEQUENCE [LARGE SCALE GENOMIC DNA]</scope>
    <source>
        <strain evidence="10 11">TBRC 5777</strain>
    </source>
</reference>
<dbReference type="EMBL" id="JBHLUN010000008">
    <property type="protein sequence ID" value="MFC0408910.1"/>
    <property type="molecule type" value="Genomic_DNA"/>
</dbReference>